<comment type="subcellular location">
    <subcellularLocation>
        <location evidence="1">Cell membrane</location>
        <topology evidence="1">Multi-pass membrane protein</topology>
    </subcellularLocation>
</comment>
<comment type="caution">
    <text evidence="7">The sequence shown here is derived from an EMBL/GenBank/DDBJ whole genome shotgun (WGS) entry which is preliminary data.</text>
</comment>
<protein>
    <submittedName>
        <fullName evidence="7">CP family cyanate transporter-like MFS transporter</fullName>
    </submittedName>
</protein>
<reference evidence="7 8" key="1">
    <citation type="submission" date="2018-07" db="EMBL/GenBank/DDBJ databases">
        <title>Genomic Encyclopedia of Type Strains, Phase IV (KMG-IV): sequencing the most valuable type-strain genomes for metagenomic binning, comparative biology and taxonomic classification.</title>
        <authorList>
            <person name="Goeker M."/>
        </authorList>
    </citation>
    <scope>NUCLEOTIDE SEQUENCE [LARGE SCALE GENOMIC DNA]</scope>
    <source>
        <strain evidence="7 8">DSM 44290</strain>
    </source>
</reference>
<accession>A0A370ID32</accession>
<dbReference type="RefSeq" id="WP_211335701.1">
    <property type="nucleotide sequence ID" value="NZ_QQBC01000001.1"/>
</dbReference>
<feature type="transmembrane region" description="Helical" evidence="5">
    <location>
        <begin position="257"/>
        <end position="276"/>
    </location>
</feature>
<evidence type="ECO:0000256" key="4">
    <source>
        <dbReference type="ARBA" id="ARBA00023136"/>
    </source>
</evidence>
<dbReference type="Proteomes" id="UP000254869">
    <property type="component" value="Unassembled WGS sequence"/>
</dbReference>
<feature type="transmembrane region" description="Helical" evidence="5">
    <location>
        <begin position="348"/>
        <end position="370"/>
    </location>
</feature>
<dbReference type="EMBL" id="QQBC01000001">
    <property type="protein sequence ID" value="RDI68642.1"/>
    <property type="molecule type" value="Genomic_DNA"/>
</dbReference>
<feature type="transmembrane region" description="Helical" evidence="5">
    <location>
        <begin position="223"/>
        <end position="245"/>
    </location>
</feature>
<feature type="transmembrane region" description="Helical" evidence="5">
    <location>
        <begin position="288"/>
        <end position="307"/>
    </location>
</feature>
<keyword evidence="8" id="KW-1185">Reference proteome</keyword>
<keyword evidence="3 5" id="KW-1133">Transmembrane helix</keyword>
<evidence type="ECO:0000259" key="6">
    <source>
        <dbReference type="PROSITE" id="PS50850"/>
    </source>
</evidence>
<dbReference type="PANTHER" id="PTHR23523">
    <property type="match status" value="1"/>
</dbReference>
<feature type="transmembrane region" description="Helical" evidence="5">
    <location>
        <begin position="144"/>
        <end position="169"/>
    </location>
</feature>
<gene>
    <name evidence="7" type="ORF">DFR76_101177</name>
</gene>
<feature type="transmembrane region" description="Helical" evidence="5">
    <location>
        <begin position="175"/>
        <end position="195"/>
    </location>
</feature>
<dbReference type="Pfam" id="PF07690">
    <property type="entry name" value="MFS_1"/>
    <property type="match status" value="1"/>
</dbReference>
<feature type="transmembrane region" description="Helical" evidence="5">
    <location>
        <begin position="376"/>
        <end position="396"/>
    </location>
</feature>
<dbReference type="GO" id="GO:0005886">
    <property type="term" value="C:plasma membrane"/>
    <property type="evidence" value="ECO:0007669"/>
    <property type="project" value="UniProtKB-SubCell"/>
</dbReference>
<dbReference type="InterPro" id="IPR036259">
    <property type="entry name" value="MFS_trans_sf"/>
</dbReference>
<evidence type="ECO:0000313" key="7">
    <source>
        <dbReference type="EMBL" id="RDI68642.1"/>
    </source>
</evidence>
<name>A0A370ID32_9NOCA</name>
<dbReference type="InterPro" id="IPR011701">
    <property type="entry name" value="MFS"/>
</dbReference>
<dbReference type="PROSITE" id="PS50850">
    <property type="entry name" value="MFS"/>
    <property type="match status" value="1"/>
</dbReference>
<proteinExistence type="predicted"/>
<evidence type="ECO:0000256" key="3">
    <source>
        <dbReference type="ARBA" id="ARBA00022989"/>
    </source>
</evidence>
<dbReference type="InterPro" id="IPR052524">
    <property type="entry name" value="MFS_Cyanate_Porter"/>
</dbReference>
<feature type="domain" description="Major facilitator superfamily (MFS) profile" evidence="6">
    <location>
        <begin position="223"/>
        <end position="405"/>
    </location>
</feature>
<dbReference type="Gene3D" id="1.20.1250.20">
    <property type="entry name" value="MFS general substrate transporter like domains"/>
    <property type="match status" value="2"/>
</dbReference>
<dbReference type="PANTHER" id="PTHR23523:SF2">
    <property type="entry name" value="2-NITROIMIDAZOLE TRANSPORTER"/>
    <property type="match status" value="1"/>
</dbReference>
<feature type="transmembrane region" description="Helical" evidence="5">
    <location>
        <begin position="56"/>
        <end position="75"/>
    </location>
</feature>
<dbReference type="InterPro" id="IPR020846">
    <property type="entry name" value="MFS_dom"/>
</dbReference>
<keyword evidence="2 5" id="KW-0812">Transmembrane</keyword>
<dbReference type="SUPFAM" id="SSF103473">
    <property type="entry name" value="MFS general substrate transporter"/>
    <property type="match status" value="1"/>
</dbReference>
<organism evidence="7 8">
    <name type="scientific">Nocardia pseudobrasiliensis</name>
    <dbReference type="NCBI Taxonomy" id="45979"/>
    <lineage>
        <taxon>Bacteria</taxon>
        <taxon>Bacillati</taxon>
        <taxon>Actinomycetota</taxon>
        <taxon>Actinomycetes</taxon>
        <taxon>Mycobacteriales</taxon>
        <taxon>Nocardiaceae</taxon>
        <taxon>Nocardia</taxon>
    </lineage>
</organism>
<feature type="transmembrane region" description="Helical" evidence="5">
    <location>
        <begin position="313"/>
        <end position="336"/>
    </location>
</feature>
<feature type="transmembrane region" description="Helical" evidence="5">
    <location>
        <begin position="12"/>
        <end position="36"/>
    </location>
</feature>
<evidence type="ECO:0000313" key="8">
    <source>
        <dbReference type="Proteomes" id="UP000254869"/>
    </source>
</evidence>
<feature type="transmembrane region" description="Helical" evidence="5">
    <location>
        <begin position="111"/>
        <end position="132"/>
    </location>
</feature>
<evidence type="ECO:0000256" key="5">
    <source>
        <dbReference type="SAM" id="Phobius"/>
    </source>
</evidence>
<dbReference type="STRING" id="1210086.GCA_001613105_00026"/>
<evidence type="ECO:0000256" key="2">
    <source>
        <dbReference type="ARBA" id="ARBA00022692"/>
    </source>
</evidence>
<evidence type="ECO:0000256" key="1">
    <source>
        <dbReference type="ARBA" id="ARBA00004651"/>
    </source>
</evidence>
<dbReference type="GO" id="GO:0022857">
    <property type="term" value="F:transmembrane transporter activity"/>
    <property type="evidence" value="ECO:0007669"/>
    <property type="project" value="InterPro"/>
</dbReference>
<sequence>MTSESKGGATALVSDSAVAVPIWLAAVGVSLVALNLRPPITAISTLLHQVQQQEGFNSTVASLLVAVPIACWVGFSGLTPRIGRRVGLNRTIGFALIVLLVGFGIRMLPSVAALFVGTAIIGLAITVGNVLVPAAIKRDHPAHAGLLTGLYTMSLYIGAAAAAGITLPLQHATGFGWRATLGLWAVPVVVAWVVWFPQLRARDHTGAATAPETGSPSLWRQPLAWAVTFFFAMPALLFYTVSAWLPTILMDAGMDASLAGGMLSVANLVAVPSALIMSIVSNRSAQQVWAAASTGALSAAAFVGLLISPTGWAVVWMVLLGAGLGAGTAIGYSLPLLRSREAQTTAKLTAMSQIAGFALCAVGPVLAGALHDLTHAWTAVLLLLVILAVVQIISGVRAGSARFVS</sequence>
<keyword evidence="4 5" id="KW-0472">Membrane</keyword>
<feature type="transmembrane region" description="Helical" evidence="5">
    <location>
        <begin position="87"/>
        <end position="105"/>
    </location>
</feature>
<dbReference type="AlphaFoldDB" id="A0A370ID32"/>